<dbReference type="STRING" id="1423730.FC75_GL002067"/>
<comment type="caution">
    <text evidence="4">The sequence shown here is derived from an EMBL/GenBank/DDBJ whole genome shotgun (WGS) entry which is preliminary data.</text>
</comment>
<evidence type="ECO:0000313" key="4">
    <source>
        <dbReference type="EMBL" id="KRN25932.1"/>
    </source>
</evidence>
<dbReference type="PATRIC" id="fig|1423730.4.peg.2149"/>
<dbReference type="OrthoDB" id="570545at2"/>
<keyword evidence="1" id="KW-0328">Glycosyltransferase</keyword>
<proteinExistence type="predicted"/>
<organism evidence="4 5">
    <name type="scientific">Lacticaseibacillus camelliae DSM 22697 = JCM 13995</name>
    <dbReference type="NCBI Taxonomy" id="1423730"/>
    <lineage>
        <taxon>Bacteria</taxon>
        <taxon>Bacillati</taxon>
        <taxon>Bacillota</taxon>
        <taxon>Bacilli</taxon>
        <taxon>Lactobacillales</taxon>
        <taxon>Lactobacillaceae</taxon>
        <taxon>Lacticaseibacillus</taxon>
    </lineage>
</organism>
<protein>
    <submittedName>
        <fullName evidence="4">Glycosyltransferase, group 1 family protein</fullName>
    </submittedName>
</protein>
<evidence type="ECO:0000313" key="5">
    <source>
        <dbReference type="Proteomes" id="UP000050865"/>
    </source>
</evidence>
<evidence type="ECO:0000259" key="3">
    <source>
        <dbReference type="Pfam" id="PF00534"/>
    </source>
</evidence>
<evidence type="ECO:0000256" key="1">
    <source>
        <dbReference type="ARBA" id="ARBA00022676"/>
    </source>
</evidence>
<keyword evidence="2 4" id="KW-0808">Transferase</keyword>
<dbReference type="PANTHER" id="PTHR12526:SF629">
    <property type="entry name" value="TEICHURONIC ACID BIOSYNTHESIS GLYCOSYLTRANSFERASE TUAH-RELATED"/>
    <property type="match status" value="1"/>
</dbReference>
<keyword evidence="5" id="KW-1185">Reference proteome</keyword>
<feature type="domain" description="Glycosyl transferase family 1" evidence="3">
    <location>
        <begin position="321"/>
        <end position="477"/>
    </location>
</feature>
<name>A0A0R2FMC1_9LACO</name>
<dbReference type="Pfam" id="PF00534">
    <property type="entry name" value="Glycos_transf_1"/>
    <property type="match status" value="1"/>
</dbReference>
<dbReference type="EMBL" id="AYZJ01000002">
    <property type="protein sequence ID" value="KRN25932.1"/>
    <property type="molecule type" value="Genomic_DNA"/>
</dbReference>
<gene>
    <name evidence="4" type="ORF">FC75_GL002067</name>
</gene>
<evidence type="ECO:0000256" key="2">
    <source>
        <dbReference type="ARBA" id="ARBA00022679"/>
    </source>
</evidence>
<sequence>MDYFITDRLREPLSAIELVMINRVKLFAQADRKARIVTRDYERHVSRVLKGRGLTDRQYLNMYDFFQHVADDAAPQSNPRLQFPTATLVRADNARQENVFVEESSTAIATITYLDDALTQVDAVSHFNSLGALYQRDLYDHGNWLSLRQFFDAAGHITTQEFLTRQGTVVLTEAYGPDAAGTWANRGMKLVSKTGNTRFFTSLDVLFAYFLDQIAARDHAALFIADRHEMAVWPLSHMTVPARRVLQMHSSHTVDADDPEYSQIAYYVQMAVDHGFDAVLTATKRQRDLLAKRILLPIFAVPIRPLASLPATTKLAERPANHLIAISRLSAEKRLGDTIDAIDQVKKTHPAVQLDIYGASMAGYEEDHKLRHQVAALKLEDTVHFRGFVRDLGPVYRSAQMLIVSSKYEGFNIGLQDGLAYGVPAVSYAIEYGPKELVHDGINGRLVPNGDVAALAAAISELLDNDALRQELSTGARASVAPYLESAAIAAWAQVWTALG</sequence>
<reference evidence="4 5" key="1">
    <citation type="journal article" date="2015" name="Genome Announc.">
        <title>Expanding the biotechnology potential of lactobacilli through comparative genomics of 213 strains and associated genera.</title>
        <authorList>
            <person name="Sun Z."/>
            <person name="Harris H.M."/>
            <person name="McCann A."/>
            <person name="Guo C."/>
            <person name="Argimon S."/>
            <person name="Zhang W."/>
            <person name="Yang X."/>
            <person name="Jeffery I.B."/>
            <person name="Cooney J.C."/>
            <person name="Kagawa T.F."/>
            <person name="Liu W."/>
            <person name="Song Y."/>
            <person name="Salvetti E."/>
            <person name="Wrobel A."/>
            <person name="Rasinkangas P."/>
            <person name="Parkhill J."/>
            <person name="Rea M.C."/>
            <person name="O'Sullivan O."/>
            <person name="Ritari J."/>
            <person name="Douillard F.P."/>
            <person name="Paul Ross R."/>
            <person name="Yang R."/>
            <person name="Briner A.E."/>
            <person name="Felis G.E."/>
            <person name="de Vos W.M."/>
            <person name="Barrangou R."/>
            <person name="Klaenhammer T.R."/>
            <person name="Caufield P.W."/>
            <person name="Cui Y."/>
            <person name="Zhang H."/>
            <person name="O'Toole P.W."/>
        </authorList>
    </citation>
    <scope>NUCLEOTIDE SEQUENCE [LARGE SCALE GENOMIC DNA]</scope>
    <source>
        <strain evidence="4 5">DSM 22697</strain>
    </source>
</reference>
<dbReference type="Proteomes" id="UP000050865">
    <property type="component" value="Unassembled WGS sequence"/>
</dbReference>
<dbReference type="InterPro" id="IPR001296">
    <property type="entry name" value="Glyco_trans_1"/>
</dbReference>
<dbReference type="AlphaFoldDB" id="A0A0R2FMC1"/>
<dbReference type="SUPFAM" id="SSF53756">
    <property type="entry name" value="UDP-Glycosyltransferase/glycogen phosphorylase"/>
    <property type="match status" value="1"/>
</dbReference>
<dbReference type="RefSeq" id="WP_054661922.1">
    <property type="nucleotide sequence ID" value="NZ_AYZJ01000002.1"/>
</dbReference>
<dbReference type="PANTHER" id="PTHR12526">
    <property type="entry name" value="GLYCOSYLTRANSFERASE"/>
    <property type="match status" value="1"/>
</dbReference>
<accession>A0A0R2FMC1</accession>
<dbReference type="Gene3D" id="3.40.50.2000">
    <property type="entry name" value="Glycogen Phosphorylase B"/>
    <property type="match status" value="3"/>
</dbReference>
<dbReference type="GO" id="GO:0016757">
    <property type="term" value="F:glycosyltransferase activity"/>
    <property type="evidence" value="ECO:0007669"/>
    <property type="project" value="UniProtKB-KW"/>
</dbReference>